<dbReference type="Pfam" id="PF00107">
    <property type="entry name" value="ADH_zinc_N"/>
    <property type="match status" value="1"/>
</dbReference>
<reference evidence="4 5" key="1">
    <citation type="submission" date="2017-09" db="EMBL/GenBank/DDBJ databases">
        <title>Sphingomonas panjinensis sp.nov., isolated from oil-contaminated soil.</title>
        <authorList>
            <person name="Wang L."/>
            <person name="Chen L."/>
        </authorList>
    </citation>
    <scope>NUCLEOTIDE SEQUENCE [LARGE SCALE GENOMIC DNA]</scope>
    <source>
        <strain evidence="4 5">FW-11</strain>
    </source>
</reference>
<dbReference type="Gene3D" id="3.40.50.720">
    <property type="entry name" value="NAD(P)-binding Rossmann-like Domain"/>
    <property type="match status" value="1"/>
</dbReference>
<dbReference type="PANTHER" id="PTHR48106:SF13">
    <property type="entry name" value="QUINONE OXIDOREDUCTASE-RELATED"/>
    <property type="match status" value="1"/>
</dbReference>
<dbReference type="Pfam" id="PF08240">
    <property type="entry name" value="ADH_N"/>
    <property type="match status" value="1"/>
</dbReference>
<dbReference type="GO" id="GO:0005829">
    <property type="term" value="C:cytosol"/>
    <property type="evidence" value="ECO:0007669"/>
    <property type="project" value="TreeGrafter"/>
</dbReference>
<dbReference type="InterPro" id="IPR047618">
    <property type="entry name" value="QOR-like"/>
</dbReference>
<sequence length="327" mass="33606">MADDFRLIFRRTGGPEVIEREAIEMPPLPGPGEAMVRHTAVGLNFIDIYYRKGLYPASLPSGLGTEAAGVIEAVGEGVSDLAPGQRVAYAGGPLGAYTTVRALPAEQLVPLPDAIDDRTAAAAMLKGLTADYLVGRCSRIQAGQTALVHAATGGVGSILVQWLKHLGVTVIAHAGTAAKAEQAKALGADHALSCPFDDLAATVRELTDGRGVDVVYDGVGAASWQASLGSAATLGLLISYGNASGPVPPVSPLELTKAGSIFLTRPTLAHYVATRADRLAAADRLFQVIASGAVKIGIGQDFPLAEAAQAQEALAARRTTGSTILLP</sequence>
<comment type="caution">
    <text evidence="4">The sequence shown here is derived from an EMBL/GenBank/DDBJ whole genome shotgun (WGS) entry which is preliminary data.</text>
</comment>
<dbReference type="RefSeq" id="WP_107966651.1">
    <property type="nucleotide sequence ID" value="NZ_NWBU01000004.1"/>
</dbReference>
<evidence type="ECO:0000256" key="2">
    <source>
        <dbReference type="ARBA" id="ARBA00023002"/>
    </source>
</evidence>
<dbReference type="GO" id="GO:0035925">
    <property type="term" value="F:mRNA 3'-UTR AU-rich region binding"/>
    <property type="evidence" value="ECO:0007669"/>
    <property type="project" value="TreeGrafter"/>
</dbReference>
<dbReference type="InterPro" id="IPR036291">
    <property type="entry name" value="NAD(P)-bd_dom_sf"/>
</dbReference>
<organism evidence="4 5">
    <name type="scientific">Sphingomonas oleivorans</name>
    <dbReference type="NCBI Taxonomy" id="1735121"/>
    <lineage>
        <taxon>Bacteria</taxon>
        <taxon>Pseudomonadati</taxon>
        <taxon>Pseudomonadota</taxon>
        <taxon>Alphaproteobacteria</taxon>
        <taxon>Sphingomonadales</taxon>
        <taxon>Sphingomonadaceae</taxon>
        <taxon>Sphingomonas</taxon>
    </lineage>
</organism>
<dbReference type="SUPFAM" id="SSF50129">
    <property type="entry name" value="GroES-like"/>
    <property type="match status" value="1"/>
</dbReference>
<evidence type="ECO:0000256" key="1">
    <source>
        <dbReference type="ARBA" id="ARBA00022857"/>
    </source>
</evidence>
<keyword evidence="2" id="KW-0560">Oxidoreductase</keyword>
<dbReference type="CDD" id="cd05286">
    <property type="entry name" value="QOR2"/>
    <property type="match status" value="1"/>
</dbReference>
<dbReference type="InterPro" id="IPR013149">
    <property type="entry name" value="ADH-like_C"/>
</dbReference>
<evidence type="ECO:0000313" key="5">
    <source>
        <dbReference type="Proteomes" id="UP000244162"/>
    </source>
</evidence>
<accession>A0A2T5G2P7</accession>
<dbReference type="InterPro" id="IPR020843">
    <property type="entry name" value="ER"/>
</dbReference>
<dbReference type="InterPro" id="IPR011032">
    <property type="entry name" value="GroES-like_sf"/>
</dbReference>
<dbReference type="AlphaFoldDB" id="A0A2T5G2P7"/>
<proteinExistence type="predicted"/>
<dbReference type="EMBL" id="NWBU01000004">
    <property type="protein sequence ID" value="PTQ13419.1"/>
    <property type="molecule type" value="Genomic_DNA"/>
</dbReference>
<dbReference type="SUPFAM" id="SSF51735">
    <property type="entry name" value="NAD(P)-binding Rossmann-fold domains"/>
    <property type="match status" value="1"/>
</dbReference>
<dbReference type="GO" id="GO:0003960">
    <property type="term" value="F:quinone reductase (NADPH) activity"/>
    <property type="evidence" value="ECO:0007669"/>
    <property type="project" value="InterPro"/>
</dbReference>
<dbReference type="Gene3D" id="3.90.180.10">
    <property type="entry name" value="Medium-chain alcohol dehydrogenases, catalytic domain"/>
    <property type="match status" value="1"/>
</dbReference>
<gene>
    <name evidence="4" type="ORF">CLG96_04820</name>
</gene>
<evidence type="ECO:0000313" key="4">
    <source>
        <dbReference type="EMBL" id="PTQ13419.1"/>
    </source>
</evidence>
<dbReference type="FunFam" id="3.40.50.720:FF:000053">
    <property type="entry name" value="Quinone oxidoreductase 1"/>
    <property type="match status" value="1"/>
</dbReference>
<dbReference type="SMART" id="SM00829">
    <property type="entry name" value="PKS_ER"/>
    <property type="match status" value="1"/>
</dbReference>
<protein>
    <submittedName>
        <fullName evidence="4">Quinone oxidoreductase</fullName>
    </submittedName>
</protein>
<dbReference type="PANTHER" id="PTHR48106">
    <property type="entry name" value="QUINONE OXIDOREDUCTASE PIG3-RELATED"/>
    <property type="match status" value="1"/>
</dbReference>
<dbReference type="OrthoDB" id="9805883at2"/>
<name>A0A2T5G2P7_9SPHN</name>
<feature type="domain" description="Enoyl reductase (ER)" evidence="3">
    <location>
        <begin position="13"/>
        <end position="325"/>
    </location>
</feature>
<evidence type="ECO:0000259" key="3">
    <source>
        <dbReference type="SMART" id="SM00829"/>
    </source>
</evidence>
<dbReference type="Proteomes" id="UP000244162">
    <property type="component" value="Unassembled WGS sequence"/>
</dbReference>
<keyword evidence="1" id="KW-0521">NADP</keyword>
<keyword evidence="5" id="KW-1185">Reference proteome</keyword>
<dbReference type="InterPro" id="IPR013154">
    <property type="entry name" value="ADH-like_N"/>
</dbReference>
<dbReference type="GO" id="GO:0070402">
    <property type="term" value="F:NADPH binding"/>
    <property type="evidence" value="ECO:0007669"/>
    <property type="project" value="TreeGrafter"/>
</dbReference>